<evidence type="ECO:0000259" key="1">
    <source>
        <dbReference type="SMART" id="SM00960"/>
    </source>
</evidence>
<reference evidence="2 3" key="1">
    <citation type="journal article" date="2019" name="Int. J. Syst. Evol. Microbiol.">
        <title>The Global Catalogue of Microorganisms (GCM) 10K type strain sequencing project: providing services to taxonomists for standard genome sequencing and annotation.</title>
        <authorList>
            <consortium name="The Broad Institute Genomics Platform"/>
            <consortium name="The Broad Institute Genome Sequencing Center for Infectious Disease"/>
            <person name="Wu L."/>
            <person name="Ma J."/>
        </authorList>
    </citation>
    <scope>NUCLEOTIDE SEQUENCE [LARGE SCALE GENOMIC DNA]</scope>
    <source>
        <strain evidence="2 3">JCM 15503</strain>
    </source>
</reference>
<dbReference type="RefSeq" id="WP_170200833.1">
    <property type="nucleotide sequence ID" value="NZ_BAAAEW010000026.1"/>
</dbReference>
<protein>
    <recommendedName>
        <fullName evidence="1">Roadblock/LAMTOR2 domain-containing protein</fullName>
    </recommendedName>
</protein>
<dbReference type="InterPro" id="IPR004942">
    <property type="entry name" value="Roadblock/LAMTOR2_dom"/>
</dbReference>
<dbReference type="SMART" id="SM00960">
    <property type="entry name" value="Robl_LC7"/>
    <property type="match status" value="1"/>
</dbReference>
<proteinExistence type="predicted"/>
<dbReference type="Pfam" id="PF03259">
    <property type="entry name" value="Robl_LC7"/>
    <property type="match status" value="1"/>
</dbReference>
<keyword evidence="3" id="KW-1185">Reference proteome</keyword>
<gene>
    <name evidence="2" type="ORF">GCM10009107_44800</name>
</gene>
<evidence type="ECO:0000313" key="3">
    <source>
        <dbReference type="Proteomes" id="UP001500279"/>
    </source>
</evidence>
<dbReference type="Proteomes" id="UP001500279">
    <property type="component" value="Unassembled WGS sequence"/>
</dbReference>
<dbReference type="Gene3D" id="3.30.450.30">
    <property type="entry name" value="Dynein light chain 2a, cytoplasmic"/>
    <property type="match status" value="1"/>
</dbReference>
<comment type="caution">
    <text evidence="2">The sequence shown here is derived from an EMBL/GenBank/DDBJ whole genome shotgun (WGS) entry which is preliminary data.</text>
</comment>
<dbReference type="EMBL" id="BAAAEW010000026">
    <property type="protein sequence ID" value="GAA0761249.1"/>
    <property type="molecule type" value="Genomic_DNA"/>
</dbReference>
<evidence type="ECO:0000313" key="2">
    <source>
        <dbReference type="EMBL" id="GAA0761249.1"/>
    </source>
</evidence>
<sequence length="127" mass="13362">MNPEVDETLRLRAQTVADELLARIDGARAVLLATADGFALASAGEPRDTPQLAAMTSAIAAISQVVSQTSDLGEPQCVVVDASRGFLLVRSAQYRGTAVVINVMTTRQALLGMAMHVVNAAARELEL</sequence>
<name>A0ABN1KBH2_9BURK</name>
<organism evidence="2 3">
    <name type="scientific">Ideonella azotifigens</name>
    <dbReference type="NCBI Taxonomy" id="513160"/>
    <lineage>
        <taxon>Bacteria</taxon>
        <taxon>Pseudomonadati</taxon>
        <taxon>Pseudomonadota</taxon>
        <taxon>Betaproteobacteria</taxon>
        <taxon>Burkholderiales</taxon>
        <taxon>Sphaerotilaceae</taxon>
        <taxon>Ideonella</taxon>
    </lineage>
</organism>
<feature type="domain" description="Roadblock/LAMTOR2" evidence="1">
    <location>
        <begin position="14"/>
        <end position="102"/>
    </location>
</feature>
<accession>A0ABN1KBH2</accession>
<dbReference type="SUPFAM" id="SSF103196">
    <property type="entry name" value="Roadblock/LC7 domain"/>
    <property type="match status" value="1"/>
</dbReference>